<gene>
    <name evidence="2" type="ORF">Vretimale_4949</name>
</gene>
<accession>A0A8J4G1Y5</accession>
<name>A0A8J4G1Y5_9CHLO</name>
<evidence type="ECO:0000313" key="3">
    <source>
        <dbReference type="Proteomes" id="UP000722791"/>
    </source>
</evidence>
<comment type="caution">
    <text evidence="2">The sequence shown here is derived from an EMBL/GenBank/DDBJ whole genome shotgun (WGS) entry which is preliminary data.</text>
</comment>
<dbReference type="PANTHER" id="PTHR46546:SF4">
    <property type="entry name" value="SHEWANELLA-LIKE PROTEIN PHOSPHATASE 1"/>
    <property type="match status" value="1"/>
</dbReference>
<keyword evidence="1" id="KW-0812">Transmembrane</keyword>
<sequence>MHQRLLGYETSCRPNWSTARKCIIILLPILGMTVVVFHSGRANIAGRVDSKSFNGVILNGLPLPAFDPGLDVFERFSLLFPSTKLGSDNNISTSSSSSTRTANAASNGCPTHSRLVVIPDLHGDALQAFRALRLAGLVSSMAALAAAGVAAAAAATDPNSGGGCAAATGTANEWQGREWQWAGGDAVLIQLGDVVDRGPDSLALLRRVEGLKVGEL</sequence>
<protein>
    <recommendedName>
        <fullName evidence="4">Calcineurin-like phosphoesterase domain-containing protein</fullName>
    </recommendedName>
</protein>
<organism evidence="2 3">
    <name type="scientific">Volvox reticuliferus</name>
    <dbReference type="NCBI Taxonomy" id="1737510"/>
    <lineage>
        <taxon>Eukaryota</taxon>
        <taxon>Viridiplantae</taxon>
        <taxon>Chlorophyta</taxon>
        <taxon>core chlorophytes</taxon>
        <taxon>Chlorophyceae</taxon>
        <taxon>CS clade</taxon>
        <taxon>Chlamydomonadales</taxon>
        <taxon>Volvocaceae</taxon>
        <taxon>Volvox</taxon>
    </lineage>
</organism>
<evidence type="ECO:0000313" key="2">
    <source>
        <dbReference type="EMBL" id="GIL99902.1"/>
    </source>
</evidence>
<dbReference type="InterPro" id="IPR029052">
    <property type="entry name" value="Metallo-depent_PP-like"/>
</dbReference>
<evidence type="ECO:0000256" key="1">
    <source>
        <dbReference type="SAM" id="Phobius"/>
    </source>
</evidence>
<feature type="transmembrane region" description="Helical" evidence="1">
    <location>
        <begin position="21"/>
        <end position="40"/>
    </location>
</feature>
<dbReference type="SUPFAM" id="SSF56300">
    <property type="entry name" value="Metallo-dependent phosphatases"/>
    <property type="match status" value="1"/>
</dbReference>
<evidence type="ECO:0008006" key="4">
    <source>
        <dbReference type="Google" id="ProtNLM"/>
    </source>
</evidence>
<dbReference type="AlphaFoldDB" id="A0A8J4G1Y5"/>
<proteinExistence type="predicted"/>
<keyword evidence="1" id="KW-0472">Membrane</keyword>
<reference evidence="2" key="1">
    <citation type="journal article" date="2021" name="Proc. Natl. Acad. Sci. U.S.A.">
        <title>Three genomes in the algal genus Volvox reveal the fate of a haploid sex-determining region after a transition to homothallism.</title>
        <authorList>
            <person name="Yamamoto K."/>
            <person name="Hamaji T."/>
            <person name="Kawai-Toyooka H."/>
            <person name="Matsuzaki R."/>
            <person name="Takahashi F."/>
            <person name="Nishimura Y."/>
            <person name="Kawachi M."/>
            <person name="Noguchi H."/>
            <person name="Minakuchi Y."/>
            <person name="Umen J.G."/>
            <person name="Toyoda A."/>
            <person name="Nozaki H."/>
        </authorList>
    </citation>
    <scope>NUCLEOTIDE SEQUENCE</scope>
    <source>
        <strain evidence="2">NIES-3785</strain>
    </source>
</reference>
<dbReference type="EMBL" id="BNCQ01000007">
    <property type="protein sequence ID" value="GIL99902.1"/>
    <property type="molecule type" value="Genomic_DNA"/>
</dbReference>
<dbReference type="Proteomes" id="UP000722791">
    <property type="component" value="Unassembled WGS sequence"/>
</dbReference>
<keyword evidence="1" id="KW-1133">Transmembrane helix</keyword>
<dbReference type="Gene3D" id="3.60.21.10">
    <property type="match status" value="1"/>
</dbReference>
<dbReference type="PANTHER" id="PTHR46546">
    <property type="entry name" value="SHEWANELLA-LIKE PROTEIN PHOSPHATASE 1"/>
    <property type="match status" value="1"/>
</dbReference>